<evidence type="ECO:0008006" key="4">
    <source>
        <dbReference type="Google" id="ProtNLM"/>
    </source>
</evidence>
<dbReference type="InterPro" id="IPR018247">
    <property type="entry name" value="EF_Hand_1_Ca_BS"/>
</dbReference>
<protein>
    <recommendedName>
        <fullName evidence="4">EF-hand domain-containing protein</fullName>
    </recommendedName>
</protein>
<feature type="compositionally biased region" description="Low complexity" evidence="1">
    <location>
        <begin position="176"/>
        <end position="194"/>
    </location>
</feature>
<reference evidence="2 3" key="1">
    <citation type="submission" date="2016-02" db="EMBL/GenBank/DDBJ databases">
        <title>Genome analysis of coral dinoflagellate symbionts highlights evolutionary adaptations to a symbiotic lifestyle.</title>
        <authorList>
            <person name="Aranda M."/>
            <person name="Li Y."/>
            <person name="Liew Y.J."/>
            <person name="Baumgarten S."/>
            <person name="Simakov O."/>
            <person name="Wilson M."/>
            <person name="Piel J."/>
            <person name="Ashoor H."/>
            <person name="Bougouffa S."/>
            <person name="Bajic V.B."/>
            <person name="Ryu T."/>
            <person name="Ravasi T."/>
            <person name="Bayer T."/>
            <person name="Micklem G."/>
            <person name="Kim H."/>
            <person name="Bhak J."/>
            <person name="Lajeunesse T.C."/>
            <person name="Voolstra C.R."/>
        </authorList>
    </citation>
    <scope>NUCLEOTIDE SEQUENCE [LARGE SCALE GENOMIC DNA]</scope>
    <source>
        <strain evidence="2 3">CCMP2467</strain>
    </source>
</reference>
<proteinExistence type="predicted"/>
<evidence type="ECO:0000313" key="3">
    <source>
        <dbReference type="Proteomes" id="UP000186817"/>
    </source>
</evidence>
<dbReference type="OrthoDB" id="447029at2759"/>
<comment type="caution">
    <text evidence="2">The sequence shown here is derived from an EMBL/GenBank/DDBJ whole genome shotgun (WGS) entry which is preliminary data.</text>
</comment>
<dbReference type="Proteomes" id="UP000186817">
    <property type="component" value="Unassembled WGS sequence"/>
</dbReference>
<dbReference type="PROSITE" id="PS00018">
    <property type="entry name" value="EF_HAND_1"/>
    <property type="match status" value="1"/>
</dbReference>
<feature type="region of interest" description="Disordered" evidence="1">
    <location>
        <begin position="171"/>
        <end position="228"/>
    </location>
</feature>
<dbReference type="EMBL" id="LSRX01000351">
    <property type="protein sequence ID" value="OLP99757.1"/>
    <property type="molecule type" value="Genomic_DNA"/>
</dbReference>
<accession>A0A1Q9DX66</accession>
<evidence type="ECO:0000313" key="2">
    <source>
        <dbReference type="EMBL" id="OLP99757.1"/>
    </source>
</evidence>
<dbReference type="AlphaFoldDB" id="A0A1Q9DX66"/>
<name>A0A1Q9DX66_SYMMI</name>
<keyword evidence="3" id="KW-1185">Reference proteome</keyword>
<evidence type="ECO:0000256" key="1">
    <source>
        <dbReference type="SAM" id="MobiDB-lite"/>
    </source>
</evidence>
<sequence>MAAPFVGRCRERCEAAVPQEITEQSSSLPSLHGDLRDLAYLALARASAEAELNEDVVLSASAHIQWGPDSKEGSRAYLGQLARGMAGVPPAFWCKNTSFCADQIRLAFRYLDVDADGMLSAMDLAYHIDSEISKSLPIAGQWLQHWSQQNPRPSLRQRPLRAAPAERLLDARIQVPRTAAAPRAAEPARSRPSALSKTRKHGKAPPPPPAPAPQVTQAPSRAPEPARRGNQWKIRSFPQPWLSHLQQSRDASVARAKELRIELTRFSVAIGGNYIL</sequence>
<organism evidence="2 3">
    <name type="scientific">Symbiodinium microadriaticum</name>
    <name type="common">Dinoflagellate</name>
    <name type="synonym">Zooxanthella microadriatica</name>
    <dbReference type="NCBI Taxonomy" id="2951"/>
    <lineage>
        <taxon>Eukaryota</taxon>
        <taxon>Sar</taxon>
        <taxon>Alveolata</taxon>
        <taxon>Dinophyceae</taxon>
        <taxon>Suessiales</taxon>
        <taxon>Symbiodiniaceae</taxon>
        <taxon>Symbiodinium</taxon>
    </lineage>
</organism>
<gene>
    <name evidence="2" type="ORF">AK812_SmicGene17667</name>
</gene>